<keyword evidence="2" id="KW-1185">Reference proteome</keyword>
<evidence type="ECO:0000313" key="1">
    <source>
        <dbReference type="EMBL" id="QJW97701.1"/>
    </source>
</evidence>
<protein>
    <submittedName>
        <fullName evidence="1">Uncharacterized protein</fullName>
    </submittedName>
</protein>
<gene>
    <name evidence="1" type="ORF">FTUN_5278</name>
</gene>
<sequence>MRQGDHLTPKALTFNLIKISQNYSDLEFWFTDRAESGM</sequence>
<dbReference type="AlphaFoldDB" id="A0A6M5YWN1"/>
<reference evidence="2" key="1">
    <citation type="submission" date="2020-05" db="EMBL/GenBank/DDBJ databases">
        <title>Frigoriglobus tundricola gen. nov., sp. nov., a psychrotolerant cellulolytic planctomycete of the family Gemmataceae with two divergent copies of 16S rRNA gene.</title>
        <authorList>
            <person name="Kulichevskaya I.S."/>
            <person name="Ivanova A.A."/>
            <person name="Naumoff D.G."/>
            <person name="Beletsky A.V."/>
            <person name="Rijpstra W.I.C."/>
            <person name="Sinninghe Damste J.S."/>
            <person name="Mardanov A.V."/>
            <person name="Ravin N.V."/>
            <person name="Dedysh S.N."/>
        </authorList>
    </citation>
    <scope>NUCLEOTIDE SEQUENCE [LARGE SCALE GENOMIC DNA]</scope>
    <source>
        <strain evidence="2">PL17</strain>
    </source>
</reference>
<evidence type="ECO:0000313" key="2">
    <source>
        <dbReference type="Proteomes" id="UP000503447"/>
    </source>
</evidence>
<dbReference type="KEGG" id="ftj:FTUN_5278"/>
<dbReference type="EMBL" id="CP053452">
    <property type="protein sequence ID" value="QJW97701.1"/>
    <property type="molecule type" value="Genomic_DNA"/>
</dbReference>
<organism evidence="1 2">
    <name type="scientific">Frigoriglobus tundricola</name>
    <dbReference type="NCBI Taxonomy" id="2774151"/>
    <lineage>
        <taxon>Bacteria</taxon>
        <taxon>Pseudomonadati</taxon>
        <taxon>Planctomycetota</taxon>
        <taxon>Planctomycetia</taxon>
        <taxon>Gemmatales</taxon>
        <taxon>Gemmataceae</taxon>
        <taxon>Frigoriglobus</taxon>
    </lineage>
</organism>
<name>A0A6M5YWN1_9BACT</name>
<proteinExistence type="predicted"/>
<dbReference type="Proteomes" id="UP000503447">
    <property type="component" value="Chromosome"/>
</dbReference>
<accession>A0A6M5YWN1</accession>